<evidence type="ECO:0000256" key="1">
    <source>
        <dbReference type="SAM" id="MobiDB-lite"/>
    </source>
</evidence>
<evidence type="ECO:0000313" key="3">
    <source>
        <dbReference type="Proteomes" id="UP001583177"/>
    </source>
</evidence>
<feature type="region of interest" description="Disordered" evidence="1">
    <location>
        <begin position="61"/>
        <end position="114"/>
    </location>
</feature>
<feature type="compositionally biased region" description="Basic and acidic residues" evidence="1">
    <location>
        <begin position="61"/>
        <end position="96"/>
    </location>
</feature>
<reference evidence="2 3" key="1">
    <citation type="journal article" date="2024" name="IMA Fungus">
        <title>IMA Genome - F19 : A genome assembly and annotation guide to empower mycologists, including annotated draft genome sequences of Ceratocystis pirilliformis, Diaporthe australafricana, Fusarium ophioides, Paecilomyces lecythidis, and Sporothrix stenoceras.</title>
        <authorList>
            <person name="Aylward J."/>
            <person name="Wilson A.M."/>
            <person name="Visagie C.M."/>
            <person name="Spraker J."/>
            <person name="Barnes I."/>
            <person name="Buitendag C."/>
            <person name="Ceriani C."/>
            <person name="Del Mar Angel L."/>
            <person name="du Plessis D."/>
            <person name="Fuchs T."/>
            <person name="Gasser K."/>
            <person name="Kramer D."/>
            <person name="Li W."/>
            <person name="Munsamy K."/>
            <person name="Piso A."/>
            <person name="Price J.L."/>
            <person name="Sonnekus B."/>
            <person name="Thomas C."/>
            <person name="van der Nest A."/>
            <person name="van Dijk A."/>
            <person name="van Heerden A."/>
            <person name="van Vuuren N."/>
            <person name="Yilmaz N."/>
            <person name="Duong T.A."/>
            <person name="van der Merwe N.A."/>
            <person name="Wingfield M.J."/>
            <person name="Wingfield B.D."/>
        </authorList>
    </citation>
    <scope>NUCLEOTIDE SEQUENCE [LARGE SCALE GENOMIC DNA]</scope>
    <source>
        <strain evidence="2 3">CMW 18300</strain>
    </source>
</reference>
<evidence type="ECO:0000313" key="2">
    <source>
        <dbReference type="EMBL" id="KAL1884051.1"/>
    </source>
</evidence>
<sequence>MQYQIATRAQILGLLAAGFEYRQIFDHTGVSPDTQKTWWAKALKRGFDPTARPVLIVDRFVEDGKRSGRPRRKDEDKDNDKDKGKDSEKDNEKGNEGEVLETAQSDRNDPDDAV</sequence>
<dbReference type="EMBL" id="JAWRVE010000001">
    <property type="protein sequence ID" value="KAL1884051.1"/>
    <property type="molecule type" value="Genomic_DNA"/>
</dbReference>
<keyword evidence="3" id="KW-1185">Reference proteome</keyword>
<dbReference type="Proteomes" id="UP001583177">
    <property type="component" value="Unassembled WGS sequence"/>
</dbReference>
<protein>
    <submittedName>
        <fullName evidence="2">Uncharacterized protein</fullName>
    </submittedName>
</protein>
<gene>
    <name evidence="2" type="ORF">Daus18300_000160</name>
</gene>
<organism evidence="2 3">
    <name type="scientific">Diaporthe australafricana</name>
    <dbReference type="NCBI Taxonomy" id="127596"/>
    <lineage>
        <taxon>Eukaryota</taxon>
        <taxon>Fungi</taxon>
        <taxon>Dikarya</taxon>
        <taxon>Ascomycota</taxon>
        <taxon>Pezizomycotina</taxon>
        <taxon>Sordariomycetes</taxon>
        <taxon>Sordariomycetidae</taxon>
        <taxon>Diaporthales</taxon>
        <taxon>Diaporthaceae</taxon>
        <taxon>Diaporthe</taxon>
    </lineage>
</organism>
<accession>A0ABR3Y7Z4</accession>
<proteinExistence type="predicted"/>
<feature type="compositionally biased region" description="Basic and acidic residues" evidence="1">
    <location>
        <begin position="104"/>
        <end position="114"/>
    </location>
</feature>
<name>A0ABR3Y7Z4_9PEZI</name>
<comment type="caution">
    <text evidence="2">The sequence shown here is derived from an EMBL/GenBank/DDBJ whole genome shotgun (WGS) entry which is preliminary data.</text>
</comment>